<evidence type="ECO:0000256" key="3">
    <source>
        <dbReference type="ARBA" id="ARBA00023204"/>
    </source>
</evidence>
<organism evidence="4 5">
    <name type="scientific">Hebeloma cylindrosporum</name>
    <dbReference type="NCBI Taxonomy" id="76867"/>
    <lineage>
        <taxon>Eukaryota</taxon>
        <taxon>Fungi</taxon>
        <taxon>Dikarya</taxon>
        <taxon>Basidiomycota</taxon>
        <taxon>Agaricomycotina</taxon>
        <taxon>Agaricomycetes</taxon>
        <taxon>Agaricomycetidae</taxon>
        <taxon>Agaricales</taxon>
        <taxon>Agaricineae</taxon>
        <taxon>Hymenogastraceae</taxon>
        <taxon>Hebeloma</taxon>
    </lineage>
</organism>
<dbReference type="AlphaFoldDB" id="A0A0C3CY18"/>
<dbReference type="InterPro" id="IPR010760">
    <property type="entry name" value="DNA-repair_Swi5"/>
</dbReference>
<dbReference type="OrthoDB" id="255837at2759"/>
<feature type="non-terminal residue" evidence="4">
    <location>
        <position position="1"/>
    </location>
</feature>
<evidence type="ECO:0000256" key="1">
    <source>
        <dbReference type="ARBA" id="ARBA00008060"/>
    </source>
</evidence>
<protein>
    <submittedName>
        <fullName evidence="4">Uncharacterized protein</fullName>
    </submittedName>
</protein>
<feature type="non-terminal residue" evidence="4">
    <location>
        <position position="50"/>
    </location>
</feature>
<proteinExistence type="inferred from homology"/>
<evidence type="ECO:0000256" key="2">
    <source>
        <dbReference type="ARBA" id="ARBA00022763"/>
    </source>
</evidence>
<accession>A0A0C3CY18</accession>
<dbReference type="Pfam" id="PF07061">
    <property type="entry name" value="Swi5"/>
    <property type="match status" value="1"/>
</dbReference>
<dbReference type="STRING" id="686832.A0A0C3CY18"/>
<dbReference type="HOGENOM" id="CLU_3129736_0_0_1"/>
<evidence type="ECO:0000313" key="4">
    <source>
        <dbReference type="EMBL" id="KIM48711.1"/>
    </source>
</evidence>
<reference evidence="4 5" key="1">
    <citation type="submission" date="2014-04" db="EMBL/GenBank/DDBJ databases">
        <authorList>
            <consortium name="DOE Joint Genome Institute"/>
            <person name="Kuo A."/>
            <person name="Gay G."/>
            <person name="Dore J."/>
            <person name="Kohler A."/>
            <person name="Nagy L.G."/>
            <person name="Floudas D."/>
            <person name="Copeland A."/>
            <person name="Barry K.W."/>
            <person name="Cichocki N."/>
            <person name="Veneault-Fourrey C."/>
            <person name="LaButti K."/>
            <person name="Lindquist E.A."/>
            <person name="Lipzen A."/>
            <person name="Lundell T."/>
            <person name="Morin E."/>
            <person name="Murat C."/>
            <person name="Sun H."/>
            <person name="Tunlid A."/>
            <person name="Henrissat B."/>
            <person name="Grigoriev I.V."/>
            <person name="Hibbett D.S."/>
            <person name="Martin F."/>
            <person name="Nordberg H.P."/>
            <person name="Cantor M.N."/>
            <person name="Hua S.X."/>
        </authorList>
    </citation>
    <scope>NUCLEOTIDE SEQUENCE [LARGE SCALE GENOMIC DNA]</scope>
    <source>
        <strain evidence="5">h7</strain>
    </source>
</reference>
<keyword evidence="5" id="KW-1185">Reference proteome</keyword>
<dbReference type="EMBL" id="KN831768">
    <property type="protein sequence ID" value="KIM48711.1"/>
    <property type="molecule type" value="Genomic_DNA"/>
</dbReference>
<keyword evidence="3" id="KW-0234">DNA repair</keyword>
<keyword evidence="2" id="KW-0227">DNA damage</keyword>
<gene>
    <name evidence="4" type="ORF">M413DRAFT_37390</name>
</gene>
<dbReference type="Gene3D" id="1.20.5.170">
    <property type="match status" value="1"/>
</dbReference>
<sequence>QQERAISLQLEIDRLQAQLGPNEDPEKIVKRHIELLHKYNEAKDATQVRL</sequence>
<comment type="similarity">
    <text evidence="1">Belongs to the SWI5/SAE3 family.</text>
</comment>
<evidence type="ECO:0000313" key="5">
    <source>
        <dbReference type="Proteomes" id="UP000053424"/>
    </source>
</evidence>
<dbReference type="GO" id="GO:0006281">
    <property type="term" value="P:DNA repair"/>
    <property type="evidence" value="ECO:0007669"/>
    <property type="project" value="UniProtKB-KW"/>
</dbReference>
<reference evidence="5" key="2">
    <citation type="submission" date="2015-01" db="EMBL/GenBank/DDBJ databases">
        <title>Evolutionary Origins and Diversification of the Mycorrhizal Mutualists.</title>
        <authorList>
            <consortium name="DOE Joint Genome Institute"/>
            <consortium name="Mycorrhizal Genomics Consortium"/>
            <person name="Kohler A."/>
            <person name="Kuo A."/>
            <person name="Nagy L.G."/>
            <person name="Floudas D."/>
            <person name="Copeland A."/>
            <person name="Barry K.W."/>
            <person name="Cichocki N."/>
            <person name="Veneault-Fourrey C."/>
            <person name="LaButti K."/>
            <person name="Lindquist E.A."/>
            <person name="Lipzen A."/>
            <person name="Lundell T."/>
            <person name="Morin E."/>
            <person name="Murat C."/>
            <person name="Riley R."/>
            <person name="Ohm R."/>
            <person name="Sun H."/>
            <person name="Tunlid A."/>
            <person name="Henrissat B."/>
            <person name="Grigoriev I.V."/>
            <person name="Hibbett D.S."/>
            <person name="Martin F."/>
        </authorList>
    </citation>
    <scope>NUCLEOTIDE SEQUENCE [LARGE SCALE GENOMIC DNA]</scope>
    <source>
        <strain evidence="5">h7</strain>
    </source>
</reference>
<name>A0A0C3CY18_HEBCY</name>
<dbReference type="Proteomes" id="UP000053424">
    <property type="component" value="Unassembled WGS sequence"/>
</dbReference>